<evidence type="ECO:0000313" key="5">
    <source>
        <dbReference type="Proteomes" id="UP000033428"/>
    </source>
</evidence>
<feature type="transmembrane region" description="Helical" evidence="2">
    <location>
        <begin position="225"/>
        <end position="243"/>
    </location>
</feature>
<comment type="similarity">
    <text evidence="1">Belongs to the glycosyltransferase 2 family. WaaE/KdtX subfamily.</text>
</comment>
<proteinExistence type="inferred from homology"/>
<dbReference type="CDD" id="cd02511">
    <property type="entry name" value="Beta4Glucosyltransferase"/>
    <property type="match status" value="1"/>
</dbReference>
<comment type="caution">
    <text evidence="4">The sequence shown here is derived from an EMBL/GenBank/DDBJ whole genome shotgun (WGS) entry which is preliminary data.</text>
</comment>
<dbReference type="GO" id="GO:0016740">
    <property type="term" value="F:transferase activity"/>
    <property type="evidence" value="ECO:0007669"/>
    <property type="project" value="UniProtKB-KW"/>
</dbReference>
<dbReference type="Proteomes" id="UP000033428">
    <property type="component" value="Unassembled WGS sequence"/>
</dbReference>
<name>A0A0F0CMX7_9BACT</name>
<dbReference type="PANTHER" id="PTHR43630">
    <property type="entry name" value="POLY-BETA-1,6-N-ACETYL-D-GLUCOSAMINE SYNTHASE"/>
    <property type="match status" value="1"/>
</dbReference>
<evidence type="ECO:0000313" key="4">
    <source>
        <dbReference type="EMBL" id="KJJ83354.1"/>
    </source>
</evidence>
<accession>A0A0F0CMX7</accession>
<organism evidence="4 5">
    <name type="scientific">Candidatus Omnitrophus magneticus</name>
    <dbReference type="NCBI Taxonomy" id="1609969"/>
    <lineage>
        <taxon>Bacteria</taxon>
        <taxon>Pseudomonadati</taxon>
        <taxon>Candidatus Omnitrophota</taxon>
        <taxon>Candidatus Omnitrophus</taxon>
    </lineage>
</organism>
<keyword evidence="2" id="KW-1133">Transmembrane helix</keyword>
<dbReference type="EMBL" id="JYNY01000615">
    <property type="protein sequence ID" value="KJJ83354.1"/>
    <property type="molecule type" value="Genomic_DNA"/>
</dbReference>
<keyword evidence="2" id="KW-0472">Membrane</keyword>
<reference evidence="4 5" key="1">
    <citation type="submission" date="2015-02" db="EMBL/GenBank/DDBJ databases">
        <title>Single-cell genomics of uncultivated deep-branching MTB reveals a conserved set of magnetosome genes.</title>
        <authorList>
            <person name="Kolinko S."/>
            <person name="Richter M."/>
            <person name="Glockner F.O."/>
            <person name="Brachmann A."/>
            <person name="Schuler D."/>
        </authorList>
    </citation>
    <scope>NUCLEOTIDE SEQUENCE [LARGE SCALE GENOMIC DNA]</scope>
    <source>
        <strain evidence="4">SKK-01</strain>
    </source>
</reference>
<dbReference type="AlphaFoldDB" id="A0A0F0CMX7"/>
<protein>
    <submittedName>
        <fullName evidence="4">Glycosyltransferase, group 2 family protein</fullName>
    </submittedName>
</protein>
<evidence type="ECO:0000256" key="2">
    <source>
        <dbReference type="SAM" id="Phobius"/>
    </source>
</evidence>
<dbReference type="PANTHER" id="PTHR43630:SF2">
    <property type="entry name" value="GLYCOSYLTRANSFERASE"/>
    <property type="match status" value="1"/>
</dbReference>
<keyword evidence="4" id="KW-0808">Transferase</keyword>
<dbReference type="Gene3D" id="3.90.550.10">
    <property type="entry name" value="Spore Coat Polysaccharide Biosynthesis Protein SpsA, Chain A"/>
    <property type="match status" value="1"/>
</dbReference>
<gene>
    <name evidence="4" type="ORF">OMAG_002783</name>
</gene>
<dbReference type="Pfam" id="PF00535">
    <property type="entry name" value="Glycos_transf_2"/>
    <property type="match status" value="1"/>
</dbReference>
<evidence type="ECO:0000256" key="1">
    <source>
        <dbReference type="ARBA" id="ARBA00038494"/>
    </source>
</evidence>
<sequence length="261" mass="30630">MKKTPLTVVVITKNEEENINDCLASAEWADEIIVVDDESRDKTIEIAKKYTDKIYSRKMDNEGRHRNWAYAKASNDWVLSLDADERITEQLAEEVTNLLKGSPVYKAYTIPRRNFIGKYWLKYGGEYPAAQTRLFLKKEFKYEEAEVHPRALLDGDTGHLKGDIIHYSHSDIADYLKSLNSHTTLEAKKWYAQGRKMSLFHALWRAFDRCFYRRIIRKQGYKDGIYGWTVAIFSGFYQIVSYLKYREMIELNKNNKPAKVK</sequence>
<keyword evidence="2" id="KW-0812">Transmembrane</keyword>
<dbReference type="InterPro" id="IPR001173">
    <property type="entry name" value="Glyco_trans_2-like"/>
</dbReference>
<dbReference type="SUPFAM" id="SSF53448">
    <property type="entry name" value="Nucleotide-diphospho-sugar transferases"/>
    <property type="match status" value="1"/>
</dbReference>
<keyword evidence="5" id="KW-1185">Reference proteome</keyword>
<feature type="domain" description="Glycosyltransferase 2-like" evidence="3">
    <location>
        <begin position="7"/>
        <end position="118"/>
    </location>
</feature>
<evidence type="ECO:0000259" key="3">
    <source>
        <dbReference type="Pfam" id="PF00535"/>
    </source>
</evidence>
<dbReference type="InterPro" id="IPR029044">
    <property type="entry name" value="Nucleotide-diphossugar_trans"/>
</dbReference>